<evidence type="ECO:0000256" key="1">
    <source>
        <dbReference type="SAM" id="MobiDB-lite"/>
    </source>
</evidence>
<accession>A0A9X6RME1</accession>
<protein>
    <submittedName>
        <fullName evidence="2">Uncharacterized protein</fullName>
    </submittedName>
</protein>
<sequence>MSANTPETVERLPVPSEATRDTAEDYCDNDPENGLIYATDAWEPAPGNYTPYRRGTMDDWSGNDEETAARHQAFMDQRRAAECGVYVVSGNDLQDKRVSVENVNLPSPHLQLESCDAVALKTMEVNTSSCSLEQK</sequence>
<dbReference type="EMBL" id="MTYJ01000293">
    <property type="protein sequence ID" value="OWA52925.1"/>
    <property type="molecule type" value="Genomic_DNA"/>
</dbReference>
<feature type="region of interest" description="Disordered" evidence="1">
    <location>
        <begin position="1"/>
        <end position="34"/>
    </location>
</feature>
<proteinExistence type="predicted"/>
<dbReference type="AlphaFoldDB" id="A0A9X6RME1"/>
<name>A0A9X6RME1_HYPEX</name>
<organism evidence="2 3">
    <name type="scientific">Hypsibius exemplaris</name>
    <name type="common">Freshwater tardigrade</name>
    <dbReference type="NCBI Taxonomy" id="2072580"/>
    <lineage>
        <taxon>Eukaryota</taxon>
        <taxon>Metazoa</taxon>
        <taxon>Ecdysozoa</taxon>
        <taxon>Tardigrada</taxon>
        <taxon>Eutardigrada</taxon>
        <taxon>Parachela</taxon>
        <taxon>Hypsibioidea</taxon>
        <taxon>Hypsibiidae</taxon>
        <taxon>Hypsibius</taxon>
    </lineage>
</organism>
<gene>
    <name evidence="2" type="ORF">BV898_17367</name>
</gene>
<keyword evidence="3" id="KW-1185">Reference proteome</keyword>
<evidence type="ECO:0000313" key="3">
    <source>
        <dbReference type="Proteomes" id="UP000192578"/>
    </source>
</evidence>
<comment type="caution">
    <text evidence="2">The sequence shown here is derived from an EMBL/GenBank/DDBJ whole genome shotgun (WGS) entry which is preliminary data.</text>
</comment>
<evidence type="ECO:0000313" key="2">
    <source>
        <dbReference type="EMBL" id="OWA52925.1"/>
    </source>
</evidence>
<reference evidence="3" key="1">
    <citation type="submission" date="2017-01" db="EMBL/GenBank/DDBJ databases">
        <title>Comparative genomics of anhydrobiosis in the tardigrade Hypsibius dujardini.</title>
        <authorList>
            <person name="Yoshida Y."/>
            <person name="Koutsovoulos G."/>
            <person name="Laetsch D."/>
            <person name="Stevens L."/>
            <person name="Kumar S."/>
            <person name="Horikawa D."/>
            <person name="Ishino K."/>
            <person name="Komine S."/>
            <person name="Tomita M."/>
            <person name="Blaxter M."/>
            <person name="Arakawa K."/>
        </authorList>
    </citation>
    <scope>NUCLEOTIDE SEQUENCE [LARGE SCALE GENOMIC DNA]</scope>
    <source>
        <strain evidence="3">Z151</strain>
    </source>
</reference>
<dbReference type="Proteomes" id="UP000192578">
    <property type="component" value="Unassembled WGS sequence"/>
</dbReference>